<comment type="caution">
    <text evidence="4">The sequence shown here is derived from an EMBL/GenBank/DDBJ whole genome shotgun (WGS) entry which is preliminary data.</text>
</comment>
<keyword evidence="2" id="KW-0472">Membrane</keyword>
<name>A0ABR6WS96_9FIRM</name>
<sequence>MTFYFPVLLIVAANVFYNICAKSVPEAANPFLSLLVTYLVSALATLILLFITGLDENVTDAFGKINWASVILGLSVVALEFGYITAYRVGWNVSVCSVVANIALAVILVPVGICFYKEVLTADQLIGIVLCLGGLFFINR</sequence>
<feature type="transmembrane region" description="Helical" evidence="2">
    <location>
        <begin position="91"/>
        <end position="113"/>
    </location>
</feature>
<keyword evidence="2" id="KW-1133">Transmembrane helix</keyword>
<protein>
    <submittedName>
        <fullName evidence="4">EamA family transporter</fullName>
    </submittedName>
</protein>
<comment type="similarity">
    <text evidence="1">Belongs to the EamA transporter family.</text>
</comment>
<gene>
    <name evidence="4" type="ORF">GH808_02080</name>
</gene>
<evidence type="ECO:0000256" key="2">
    <source>
        <dbReference type="SAM" id="Phobius"/>
    </source>
</evidence>
<feature type="transmembrane region" description="Helical" evidence="2">
    <location>
        <begin position="65"/>
        <end position="85"/>
    </location>
</feature>
<feature type="transmembrane region" description="Helical" evidence="2">
    <location>
        <begin position="120"/>
        <end position="138"/>
    </location>
</feature>
<accession>A0ABR6WS96</accession>
<organism evidence="4 5">
    <name type="scientific">Acetobacterium fimetarium</name>
    <dbReference type="NCBI Taxonomy" id="52691"/>
    <lineage>
        <taxon>Bacteria</taxon>
        <taxon>Bacillati</taxon>
        <taxon>Bacillota</taxon>
        <taxon>Clostridia</taxon>
        <taxon>Eubacteriales</taxon>
        <taxon>Eubacteriaceae</taxon>
        <taxon>Acetobacterium</taxon>
    </lineage>
</organism>
<dbReference type="EMBL" id="WJBC01000002">
    <property type="protein sequence ID" value="MBC3803233.1"/>
    <property type="molecule type" value="Genomic_DNA"/>
</dbReference>
<dbReference type="Pfam" id="PF00892">
    <property type="entry name" value="EamA"/>
    <property type="match status" value="1"/>
</dbReference>
<keyword evidence="2" id="KW-0812">Transmembrane</keyword>
<evidence type="ECO:0000259" key="3">
    <source>
        <dbReference type="Pfam" id="PF00892"/>
    </source>
</evidence>
<dbReference type="Proteomes" id="UP000603234">
    <property type="component" value="Unassembled WGS sequence"/>
</dbReference>
<reference evidence="4 5" key="1">
    <citation type="journal article" date="2020" name="mSystems">
        <title>Defining Genomic and Predicted Metabolic Features of the Acetobacterium Genus.</title>
        <authorList>
            <person name="Ross D.E."/>
            <person name="Marshall C.W."/>
            <person name="Gulliver D."/>
            <person name="May H.D."/>
            <person name="Norman R.S."/>
        </authorList>
    </citation>
    <scope>NUCLEOTIDE SEQUENCE [LARGE SCALE GENOMIC DNA]</scope>
    <source>
        <strain evidence="4 5">DSM 8238</strain>
    </source>
</reference>
<keyword evidence="5" id="KW-1185">Reference proteome</keyword>
<feature type="domain" description="EamA" evidence="3">
    <location>
        <begin position="7"/>
        <end position="139"/>
    </location>
</feature>
<evidence type="ECO:0000313" key="4">
    <source>
        <dbReference type="EMBL" id="MBC3803233.1"/>
    </source>
</evidence>
<evidence type="ECO:0000313" key="5">
    <source>
        <dbReference type="Proteomes" id="UP000603234"/>
    </source>
</evidence>
<proteinExistence type="inferred from homology"/>
<feature type="transmembrane region" description="Helical" evidence="2">
    <location>
        <begin position="31"/>
        <end position="53"/>
    </location>
</feature>
<evidence type="ECO:0000256" key="1">
    <source>
        <dbReference type="ARBA" id="ARBA00007362"/>
    </source>
</evidence>
<dbReference type="InterPro" id="IPR000620">
    <property type="entry name" value="EamA_dom"/>
</dbReference>